<dbReference type="eggNOG" id="ENOG502STWI">
    <property type="taxonomic scope" value="Eukaryota"/>
</dbReference>
<evidence type="ECO:0000313" key="3">
    <source>
        <dbReference type="EMBL" id="EOA92025.1"/>
    </source>
</evidence>
<proteinExistence type="predicted"/>
<evidence type="ECO:0000313" key="4">
    <source>
        <dbReference type="Proteomes" id="UP000016935"/>
    </source>
</evidence>
<evidence type="ECO:0000259" key="2">
    <source>
        <dbReference type="Pfam" id="PF25484"/>
    </source>
</evidence>
<dbReference type="Pfam" id="PF25484">
    <property type="entry name" value="DUF7907"/>
    <property type="match status" value="1"/>
</dbReference>
<gene>
    <name evidence="3" type="ORF">SETTUDRAFT_162568</name>
</gene>
<keyword evidence="4" id="KW-1185">Reference proteome</keyword>
<keyword evidence="1" id="KW-0732">Signal</keyword>
<reference evidence="3 4" key="2">
    <citation type="journal article" date="2013" name="PLoS Genet.">
        <title>Comparative genome structure, secondary metabolite, and effector coding capacity across Cochliobolus pathogens.</title>
        <authorList>
            <person name="Condon B.J."/>
            <person name="Leng Y."/>
            <person name="Wu D."/>
            <person name="Bushley K.E."/>
            <person name="Ohm R.A."/>
            <person name="Otillar R."/>
            <person name="Martin J."/>
            <person name="Schackwitz W."/>
            <person name="Grimwood J."/>
            <person name="MohdZainudin N."/>
            <person name="Xue C."/>
            <person name="Wang R."/>
            <person name="Manning V.A."/>
            <person name="Dhillon B."/>
            <person name="Tu Z.J."/>
            <person name="Steffenson B.J."/>
            <person name="Salamov A."/>
            <person name="Sun H."/>
            <person name="Lowry S."/>
            <person name="LaButti K."/>
            <person name="Han J."/>
            <person name="Copeland A."/>
            <person name="Lindquist E."/>
            <person name="Barry K."/>
            <person name="Schmutz J."/>
            <person name="Baker S.E."/>
            <person name="Ciuffetti L.M."/>
            <person name="Grigoriev I.V."/>
            <person name="Zhong S."/>
            <person name="Turgeon B.G."/>
        </authorList>
    </citation>
    <scope>NUCLEOTIDE SEQUENCE [LARGE SCALE GENOMIC DNA]</scope>
    <source>
        <strain evidence="4">28A</strain>
    </source>
</reference>
<name>R0J537_EXST2</name>
<protein>
    <recommendedName>
        <fullName evidence="2">DUF7907 domain-containing protein</fullName>
    </recommendedName>
</protein>
<sequence>MKASSLLLSLAAAAIGSAQDCSQSSEPYYNITSKPFYLVVTSDDGTVNSTLSACHVGAALESLCLSSAKAGDSPAELPATTFQFNTSIYSQAPDPSLGVPGILTWTLQTSTLNVSSSAAFNYDITSNLAVPILSPGSDQPTLVAFDSCDDLAIQAYVPGKNDTQGVTKAFNRWYACNTTYTSYTYTNLAWGLGKGAPDNESCVKVNVMRVFA</sequence>
<dbReference type="OrthoDB" id="3515453at2759"/>
<dbReference type="Proteomes" id="UP000016935">
    <property type="component" value="Unassembled WGS sequence"/>
</dbReference>
<dbReference type="STRING" id="671987.R0J537"/>
<dbReference type="RefSeq" id="XP_008020997.1">
    <property type="nucleotide sequence ID" value="XM_008022806.1"/>
</dbReference>
<accession>R0J537</accession>
<feature type="signal peptide" evidence="1">
    <location>
        <begin position="1"/>
        <end position="18"/>
    </location>
</feature>
<feature type="chain" id="PRO_5004353374" description="DUF7907 domain-containing protein" evidence="1">
    <location>
        <begin position="19"/>
        <end position="212"/>
    </location>
</feature>
<evidence type="ECO:0000256" key="1">
    <source>
        <dbReference type="SAM" id="SignalP"/>
    </source>
</evidence>
<dbReference type="GeneID" id="19398436"/>
<dbReference type="EMBL" id="KB908481">
    <property type="protein sequence ID" value="EOA92025.1"/>
    <property type="molecule type" value="Genomic_DNA"/>
</dbReference>
<dbReference type="HOGENOM" id="CLU_081634_0_0_1"/>
<feature type="domain" description="DUF7907" evidence="2">
    <location>
        <begin position="33"/>
        <end position="210"/>
    </location>
</feature>
<dbReference type="InterPro" id="IPR057229">
    <property type="entry name" value="DUF7907"/>
</dbReference>
<dbReference type="AlphaFoldDB" id="R0J537"/>
<reference evidence="3 4" key="1">
    <citation type="journal article" date="2012" name="PLoS Pathog.">
        <title>Diverse lifestyles and strategies of plant pathogenesis encoded in the genomes of eighteen Dothideomycetes fungi.</title>
        <authorList>
            <person name="Ohm R.A."/>
            <person name="Feau N."/>
            <person name="Henrissat B."/>
            <person name="Schoch C.L."/>
            <person name="Horwitz B.A."/>
            <person name="Barry K.W."/>
            <person name="Condon B.J."/>
            <person name="Copeland A.C."/>
            <person name="Dhillon B."/>
            <person name="Glaser F."/>
            <person name="Hesse C.N."/>
            <person name="Kosti I."/>
            <person name="LaButti K."/>
            <person name="Lindquist E.A."/>
            <person name="Lucas S."/>
            <person name="Salamov A.A."/>
            <person name="Bradshaw R.E."/>
            <person name="Ciuffetti L."/>
            <person name="Hamelin R.C."/>
            <person name="Kema G.H.J."/>
            <person name="Lawrence C."/>
            <person name="Scott J.A."/>
            <person name="Spatafora J.W."/>
            <person name="Turgeon B.G."/>
            <person name="de Wit P.J.G.M."/>
            <person name="Zhong S."/>
            <person name="Goodwin S.B."/>
            <person name="Grigoriev I.V."/>
        </authorList>
    </citation>
    <scope>NUCLEOTIDE SEQUENCE [LARGE SCALE GENOMIC DNA]</scope>
    <source>
        <strain evidence="4">28A</strain>
    </source>
</reference>
<organism evidence="3 4">
    <name type="scientific">Exserohilum turcicum (strain 28A)</name>
    <name type="common">Northern leaf blight fungus</name>
    <name type="synonym">Setosphaeria turcica</name>
    <dbReference type="NCBI Taxonomy" id="671987"/>
    <lineage>
        <taxon>Eukaryota</taxon>
        <taxon>Fungi</taxon>
        <taxon>Dikarya</taxon>
        <taxon>Ascomycota</taxon>
        <taxon>Pezizomycotina</taxon>
        <taxon>Dothideomycetes</taxon>
        <taxon>Pleosporomycetidae</taxon>
        <taxon>Pleosporales</taxon>
        <taxon>Pleosporineae</taxon>
        <taxon>Pleosporaceae</taxon>
        <taxon>Exserohilum</taxon>
    </lineage>
</organism>